<dbReference type="InterPro" id="IPR011054">
    <property type="entry name" value="Rudment_hybrid_motif"/>
</dbReference>
<keyword evidence="2" id="KW-0547">Nucleotide-binding</keyword>
<dbReference type="PROSITE" id="PS50975">
    <property type="entry name" value="ATP_GRASP"/>
    <property type="match status" value="1"/>
</dbReference>
<proteinExistence type="predicted"/>
<dbReference type="Gene3D" id="3.30.470.20">
    <property type="entry name" value="ATP-grasp fold, B domain"/>
    <property type="match status" value="1"/>
</dbReference>
<dbReference type="InterPro" id="IPR005481">
    <property type="entry name" value="BC-like_N"/>
</dbReference>
<evidence type="ECO:0000256" key="3">
    <source>
        <dbReference type="ARBA" id="ARBA00022840"/>
    </source>
</evidence>
<dbReference type="InterPro" id="IPR050856">
    <property type="entry name" value="Biotin_carboxylase_complex"/>
</dbReference>
<dbReference type="SUPFAM" id="SSF51246">
    <property type="entry name" value="Rudiment single hybrid motif"/>
    <property type="match status" value="1"/>
</dbReference>
<dbReference type="PANTHER" id="PTHR18866">
    <property type="entry name" value="CARBOXYLASE:PYRUVATE/ACETYL-COA/PROPIONYL-COA CARBOXYLASE"/>
    <property type="match status" value="1"/>
</dbReference>
<dbReference type="GO" id="GO:0005524">
    <property type="term" value="F:ATP binding"/>
    <property type="evidence" value="ECO:0007669"/>
    <property type="project" value="UniProtKB-KW"/>
</dbReference>
<evidence type="ECO:0000256" key="1">
    <source>
        <dbReference type="ARBA" id="ARBA00022598"/>
    </source>
</evidence>
<dbReference type="EMBL" id="UINC01003669">
    <property type="protein sequence ID" value="SVA08289.1"/>
    <property type="molecule type" value="Genomic_DNA"/>
</dbReference>
<keyword evidence="1" id="KW-0436">Ligase</keyword>
<dbReference type="InterPro" id="IPR005479">
    <property type="entry name" value="CPAse_ATP-bd"/>
</dbReference>
<dbReference type="PROSITE" id="PS00867">
    <property type="entry name" value="CPSASE_2"/>
    <property type="match status" value="1"/>
</dbReference>
<dbReference type="Pfam" id="PF00289">
    <property type="entry name" value="Biotin_carb_N"/>
    <property type="match status" value="1"/>
</dbReference>
<accession>A0A381SXW4</accession>
<evidence type="ECO:0000256" key="2">
    <source>
        <dbReference type="ARBA" id="ARBA00022741"/>
    </source>
</evidence>
<organism evidence="7">
    <name type="scientific">marine metagenome</name>
    <dbReference type="NCBI Taxonomy" id="408172"/>
    <lineage>
        <taxon>unclassified sequences</taxon>
        <taxon>metagenomes</taxon>
        <taxon>ecological metagenomes</taxon>
    </lineage>
</organism>
<evidence type="ECO:0000313" key="7">
    <source>
        <dbReference type="EMBL" id="SVA08289.1"/>
    </source>
</evidence>
<keyword evidence="3" id="KW-0067">ATP-binding</keyword>
<dbReference type="Pfam" id="PF02785">
    <property type="entry name" value="Biotin_carb_C"/>
    <property type="match status" value="1"/>
</dbReference>
<dbReference type="GO" id="GO:0016874">
    <property type="term" value="F:ligase activity"/>
    <property type="evidence" value="ECO:0007669"/>
    <property type="project" value="UniProtKB-KW"/>
</dbReference>
<dbReference type="GO" id="GO:0046872">
    <property type="term" value="F:metal ion binding"/>
    <property type="evidence" value="ECO:0007669"/>
    <property type="project" value="InterPro"/>
</dbReference>
<feature type="domain" description="ATP-grasp" evidence="5">
    <location>
        <begin position="97"/>
        <end position="296"/>
    </location>
</feature>
<dbReference type="PROSITE" id="PS50979">
    <property type="entry name" value="BC"/>
    <property type="match status" value="1"/>
</dbReference>
<reference evidence="7" key="1">
    <citation type="submission" date="2018-05" db="EMBL/GenBank/DDBJ databases">
        <authorList>
            <person name="Lanie J.A."/>
            <person name="Ng W.-L."/>
            <person name="Kazmierczak K.M."/>
            <person name="Andrzejewski T.M."/>
            <person name="Davidsen T.M."/>
            <person name="Wayne K.J."/>
            <person name="Tettelin H."/>
            <person name="Glass J.I."/>
            <person name="Rusch D."/>
            <person name="Podicherti R."/>
            <person name="Tsui H.-C.T."/>
            <person name="Winkler M.E."/>
        </authorList>
    </citation>
    <scope>NUCLEOTIDE SEQUENCE</scope>
</reference>
<dbReference type="InterPro" id="IPR016185">
    <property type="entry name" value="PreATP-grasp_dom_sf"/>
</dbReference>
<evidence type="ECO:0000256" key="4">
    <source>
        <dbReference type="ARBA" id="ARBA00023267"/>
    </source>
</evidence>
<dbReference type="InterPro" id="IPR005482">
    <property type="entry name" value="Biotin_COase_C"/>
</dbReference>
<sequence length="483" mass="51718">MGVPSVAVYSDCDRTALHVRQADEAVAIGPSPAAESYLNIDRVLAAARDTDSTAVHPGYGFLAENAAFARACRDAKLNFIGPDPAVIETMGGKTTARQAAIDAGVPVVPGTEALAGALSDDELRERAEKIGFPLFIKAVAGGGGRGMRRVGDRGSVVAGVEAARSEAGAAFGESTVYFERLVESARHVEVQVLGDQHGTIVPFVERECSVQRRHQKVIEESPSVAVTPAIRIALAEAAMALASAVNYSSAGTLEFLLDPDGCFYFLEMNTRLQVEHPVTEWVTGIDLVQWQIRIARGELLAIDRDQALNPTGHAVECRVYAEDPDAGFVPAPGRITSLRGPSGPGVRDDSGVEAGFEVPVFYDSMISKVSTWARDRGEAIVRMERALREYQIGGITTVIPALLWVLKQDAFLHGNFDTGFLDRALVERAGRSFSELTDEQVDLAMMTAAVFTYLSATDVKHVSGEGAAATPWQRAARLGGLRH</sequence>
<dbReference type="SUPFAM" id="SSF52440">
    <property type="entry name" value="PreATP-grasp domain"/>
    <property type="match status" value="1"/>
</dbReference>
<gene>
    <name evidence="7" type="ORF">METZ01_LOCUS61143</name>
</gene>
<dbReference type="SUPFAM" id="SSF56059">
    <property type="entry name" value="Glutathione synthetase ATP-binding domain-like"/>
    <property type="match status" value="1"/>
</dbReference>
<dbReference type="InterPro" id="IPR011764">
    <property type="entry name" value="Biotin_carboxylation_dom"/>
</dbReference>
<feature type="domain" description="Biotin carboxylation" evidence="6">
    <location>
        <begin position="1"/>
        <end position="426"/>
    </location>
</feature>
<dbReference type="AlphaFoldDB" id="A0A381SXW4"/>
<name>A0A381SXW4_9ZZZZ</name>
<evidence type="ECO:0000259" key="6">
    <source>
        <dbReference type="PROSITE" id="PS50979"/>
    </source>
</evidence>
<dbReference type="Pfam" id="PF02786">
    <property type="entry name" value="CPSase_L_D2"/>
    <property type="match status" value="1"/>
</dbReference>
<dbReference type="SMART" id="SM00878">
    <property type="entry name" value="Biotin_carb_C"/>
    <property type="match status" value="1"/>
</dbReference>
<evidence type="ECO:0000259" key="5">
    <source>
        <dbReference type="PROSITE" id="PS50975"/>
    </source>
</evidence>
<evidence type="ECO:0008006" key="8">
    <source>
        <dbReference type="Google" id="ProtNLM"/>
    </source>
</evidence>
<protein>
    <recommendedName>
        <fullName evidence="8">ATP-grasp domain-containing protein</fullName>
    </recommendedName>
</protein>
<dbReference type="InterPro" id="IPR011761">
    <property type="entry name" value="ATP-grasp"/>
</dbReference>
<dbReference type="PANTHER" id="PTHR18866:SF33">
    <property type="entry name" value="METHYLCROTONOYL-COA CARBOXYLASE SUBUNIT ALPHA, MITOCHONDRIAL-RELATED"/>
    <property type="match status" value="1"/>
</dbReference>
<keyword evidence="4" id="KW-0092">Biotin</keyword>